<proteinExistence type="predicted"/>
<accession>A0ACB8TM09</accession>
<reference evidence="1" key="1">
    <citation type="journal article" date="2021" name="Environ. Microbiol.">
        <title>Gene family expansions and transcriptome signatures uncover fungal adaptations to wood decay.</title>
        <authorList>
            <person name="Hage H."/>
            <person name="Miyauchi S."/>
            <person name="Viragh M."/>
            <person name="Drula E."/>
            <person name="Min B."/>
            <person name="Chaduli D."/>
            <person name="Navarro D."/>
            <person name="Favel A."/>
            <person name="Norest M."/>
            <person name="Lesage-Meessen L."/>
            <person name="Balint B."/>
            <person name="Merenyi Z."/>
            <person name="de Eugenio L."/>
            <person name="Morin E."/>
            <person name="Martinez A.T."/>
            <person name="Baldrian P."/>
            <person name="Stursova M."/>
            <person name="Martinez M.J."/>
            <person name="Novotny C."/>
            <person name="Magnuson J.K."/>
            <person name="Spatafora J.W."/>
            <person name="Maurice S."/>
            <person name="Pangilinan J."/>
            <person name="Andreopoulos W."/>
            <person name="LaButti K."/>
            <person name="Hundley H."/>
            <person name="Na H."/>
            <person name="Kuo A."/>
            <person name="Barry K."/>
            <person name="Lipzen A."/>
            <person name="Henrissat B."/>
            <person name="Riley R."/>
            <person name="Ahrendt S."/>
            <person name="Nagy L.G."/>
            <person name="Grigoriev I.V."/>
            <person name="Martin F."/>
            <person name="Rosso M.N."/>
        </authorList>
    </citation>
    <scope>NUCLEOTIDE SEQUENCE</scope>
    <source>
        <strain evidence="1">CBS 384.51</strain>
    </source>
</reference>
<evidence type="ECO:0000313" key="2">
    <source>
        <dbReference type="Proteomes" id="UP001055072"/>
    </source>
</evidence>
<name>A0ACB8TM09_9APHY</name>
<dbReference type="Proteomes" id="UP001055072">
    <property type="component" value="Unassembled WGS sequence"/>
</dbReference>
<comment type="caution">
    <text evidence="1">The sequence shown here is derived from an EMBL/GenBank/DDBJ whole genome shotgun (WGS) entry which is preliminary data.</text>
</comment>
<sequence length="291" mass="32600">MTSTVNVSAPPMEGLQNTVGVLYISTLMCVGLIGITTLQSWLYFLNHSDDGVATKLMLYMVGKVVVVWCAECIRCAFLAHASYYYMVSGWGNPNALLGPTWSTLPLMTNIGELIVQLYFAWRVWVFPFFSLIMVLNIPLDLDIFNSGALIVSSAFLEWWMQLSSLSSLANVTLAPRMHTWTALDLRVSAIMRYKETTKSSWNRIPSLNGRTHLRATRINQENKVFVSTDSSWRSALSKRTMAKTKRSQPSATAINISDSIQRPVESYQLGSLPSATRMSEAQVIDIKYCDV</sequence>
<organism evidence="1 2">
    <name type="scientific">Irpex rosettiformis</name>
    <dbReference type="NCBI Taxonomy" id="378272"/>
    <lineage>
        <taxon>Eukaryota</taxon>
        <taxon>Fungi</taxon>
        <taxon>Dikarya</taxon>
        <taxon>Basidiomycota</taxon>
        <taxon>Agaricomycotina</taxon>
        <taxon>Agaricomycetes</taxon>
        <taxon>Polyporales</taxon>
        <taxon>Irpicaceae</taxon>
        <taxon>Irpex</taxon>
    </lineage>
</organism>
<dbReference type="EMBL" id="MU275004">
    <property type="protein sequence ID" value="KAI0083046.1"/>
    <property type="molecule type" value="Genomic_DNA"/>
</dbReference>
<gene>
    <name evidence="1" type="ORF">BDY19DRAFT_1003912</name>
</gene>
<evidence type="ECO:0000313" key="1">
    <source>
        <dbReference type="EMBL" id="KAI0083046.1"/>
    </source>
</evidence>
<keyword evidence="2" id="KW-1185">Reference proteome</keyword>
<protein>
    <submittedName>
        <fullName evidence="1">Uncharacterized protein</fullName>
    </submittedName>
</protein>